<reference evidence="2" key="1">
    <citation type="journal article" date="2020" name="Fungal Divers.">
        <title>Resolving the Mortierellaceae phylogeny through synthesis of multi-gene phylogenetics and phylogenomics.</title>
        <authorList>
            <person name="Vandepol N."/>
            <person name="Liber J."/>
            <person name="Desiro A."/>
            <person name="Na H."/>
            <person name="Kennedy M."/>
            <person name="Barry K."/>
            <person name="Grigoriev I.V."/>
            <person name="Miller A.N."/>
            <person name="O'Donnell K."/>
            <person name="Stajich J.E."/>
            <person name="Bonito G."/>
        </authorList>
    </citation>
    <scope>NUCLEOTIDE SEQUENCE</scope>
    <source>
        <strain evidence="2">NRRL 2591</strain>
    </source>
</reference>
<evidence type="ECO:0000313" key="2">
    <source>
        <dbReference type="EMBL" id="KAF9542685.1"/>
    </source>
</evidence>
<protein>
    <submittedName>
        <fullName evidence="2">Uncharacterized protein</fullName>
    </submittedName>
</protein>
<feature type="region of interest" description="Disordered" evidence="1">
    <location>
        <begin position="104"/>
        <end position="128"/>
    </location>
</feature>
<organism evidence="2 3">
    <name type="scientific">Mortierella hygrophila</name>
    <dbReference type="NCBI Taxonomy" id="979708"/>
    <lineage>
        <taxon>Eukaryota</taxon>
        <taxon>Fungi</taxon>
        <taxon>Fungi incertae sedis</taxon>
        <taxon>Mucoromycota</taxon>
        <taxon>Mortierellomycotina</taxon>
        <taxon>Mortierellomycetes</taxon>
        <taxon>Mortierellales</taxon>
        <taxon>Mortierellaceae</taxon>
        <taxon>Mortierella</taxon>
    </lineage>
</organism>
<accession>A0A9P6F5C5</accession>
<feature type="compositionally biased region" description="Low complexity" evidence="1">
    <location>
        <begin position="47"/>
        <end position="58"/>
    </location>
</feature>
<dbReference type="EMBL" id="JAAAXW010000132">
    <property type="protein sequence ID" value="KAF9542685.1"/>
    <property type="molecule type" value="Genomic_DNA"/>
</dbReference>
<proteinExistence type="predicted"/>
<evidence type="ECO:0000313" key="3">
    <source>
        <dbReference type="Proteomes" id="UP000723463"/>
    </source>
</evidence>
<name>A0A9P6F5C5_9FUNG</name>
<comment type="caution">
    <text evidence="2">The sequence shown here is derived from an EMBL/GenBank/DDBJ whole genome shotgun (WGS) entry which is preliminary data.</text>
</comment>
<sequence>MNHAQELLNRRALKGFEHRVVQNELQTSLINILNNLPGPFAENGAASSSSTRTLSSGSTRKRTAARTPQPSNKKRSGITLAMDEYVGVEGGLDSDETAVEGLKATKSMEDKTVAGNNHDDEDEENGRGEETVAGLIHESQELEKSELAAQKGEGLEKVSHCRRSASMGDDDNYPQGITPPIYSPRHLLGSDLPSSDPADMSFVDQGDLNLSTSRWLTWNFLEGPGRVDSDVESHWVYNGIEVGGDLMACRNRIVGNNGGLTEPYEKLAVNFIFLVAAEYQTGGLQGEIEDRIWDSICDAVRDPVLPLSDETAIEALRWAHRLAHNRSEGFAQLLDDSPPQNRTLKSILTKMSDTTQLWNTQRRNEDTYLKCQLGPFLNTYFGKLRHTKSDWTLTQDDTKGSESNLLIPDYSTTTQVGKQQVSIVLLEGKIAKNSGLSQIWDDLTKLGQEMKAALDSILKLQPEDDVCVIGILVREPLAEFYTMRIHAEATYVMHRFAATYIASEAINVFPLVHLMEVFEHAKMKVEQTVDQIRRVKVHASPNPKVPLSWLRPSFKKPKLYRIVDGQ</sequence>
<evidence type="ECO:0000256" key="1">
    <source>
        <dbReference type="SAM" id="MobiDB-lite"/>
    </source>
</evidence>
<dbReference type="Proteomes" id="UP000723463">
    <property type="component" value="Unassembled WGS sequence"/>
</dbReference>
<dbReference type="AlphaFoldDB" id="A0A9P6F5C5"/>
<gene>
    <name evidence="2" type="ORF">EC957_001740</name>
</gene>
<feature type="region of interest" description="Disordered" evidence="1">
    <location>
        <begin position="43"/>
        <end position="77"/>
    </location>
</feature>
<keyword evidence="3" id="KW-1185">Reference proteome</keyword>